<dbReference type="EMBL" id="AOSK01000063">
    <property type="protein sequence ID" value="EYD75945.1"/>
    <property type="molecule type" value="Genomic_DNA"/>
</dbReference>
<comment type="caution">
    <text evidence="1">The sequence shown here is derived from an EMBL/GenBank/DDBJ whole genome shotgun (WGS) entry which is preliminary data.</text>
</comment>
<evidence type="ECO:0000313" key="2">
    <source>
        <dbReference type="Proteomes" id="UP000019666"/>
    </source>
</evidence>
<dbReference type="AlphaFoldDB" id="A0A017HNQ5"/>
<dbReference type="Proteomes" id="UP000019666">
    <property type="component" value="Unassembled WGS sequence"/>
</dbReference>
<reference evidence="1 2" key="1">
    <citation type="submission" date="2013-02" db="EMBL/GenBank/DDBJ databases">
        <authorList>
            <person name="Fiebig A."/>
            <person name="Goeker M."/>
            <person name="Klenk H.-P.P."/>
        </authorList>
    </citation>
    <scope>NUCLEOTIDE SEQUENCE [LARGE SCALE GENOMIC DNA]</scope>
    <source>
        <strain evidence="1 2">DSM 19309</strain>
    </source>
</reference>
<name>A0A017HNQ5_9RHOB</name>
<keyword evidence="2" id="KW-1185">Reference proteome</keyword>
<accession>A0A017HNQ5</accession>
<evidence type="ECO:0000313" key="1">
    <source>
        <dbReference type="EMBL" id="EYD75945.1"/>
    </source>
</evidence>
<protein>
    <submittedName>
        <fullName evidence="1">Uncharacterized protein</fullName>
    </submittedName>
</protein>
<proteinExistence type="predicted"/>
<dbReference type="HOGENOM" id="CLU_1516824_0_0_5"/>
<sequence length="177" mass="19446">MALVAGRHALAEGAETQQMSTIIEYIEFITQNSALEYAGQDLPHVTVLSEHELQLLFRSSEAEVSATGDGRSPALVAAFYDRSANQIFLADVSTVAGPGLFHELVHFLQAINDKDDMFASHRACLEAEAYELQAVWQTEQGVDLASKPEYGFLMTLYGACNDADFSWINSAYTHAHN</sequence>
<gene>
    <name evidence="1" type="ORF">Rumeso_02490</name>
</gene>
<organism evidence="1 2">
    <name type="scientific">Rubellimicrobium mesophilum DSM 19309</name>
    <dbReference type="NCBI Taxonomy" id="442562"/>
    <lineage>
        <taxon>Bacteria</taxon>
        <taxon>Pseudomonadati</taxon>
        <taxon>Pseudomonadota</taxon>
        <taxon>Alphaproteobacteria</taxon>
        <taxon>Rhodobacterales</taxon>
        <taxon>Roseobacteraceae</taxon>
        <taxon>Rubellimicrobium</taxon>
    </lineage>
</organism>